<evidence type="ECO:0000313" key="3">
    <source>
        <dbReference type="Proteomes" id="UP000031675"/>
    </source>
</evidence>
<dbReference type="RefSeq" id="WP_040272854.1">
    <property type="nucleotide sequence ID" value="NZ_JROO01000018.1"/>
</dbReference>
<feature type="transmembrane region" description="Helical" evidence="1">
    <location>
        <begin position="134"/>
        <end position="153"/>
    </location>
</feature>
<proteinExistence type="predicted"/>
<feature type="transmembrane region" description="Helical" evidence="1">
    <location>
        <begin position="79"/>
        <end position="98"/>
    </location>
</feature>
<keyword evidence="1" id="KW-0472">Membrane</keyword>
<sequence length="172" mass="17960">MRAHDEQRGPAVLRRARVLLWIQLAAGIAAFAASAGLLWIGGQATRVTAWWSAAGPLVIVAAAVALLLYLPLARRPRRGVLVAVLLLPAAFDVGDSLAGFVPDGLSERGFGWFAYTSAPAALLRFFLPLMDAALLAAMAGNLIAVANAVQLILPSARPAFRTAASDDTPPPA</sequence>
<reference evidence="3" key="1">
    <citation type="journal article" date="2015" name="Chem. Biol.">
        <title>Structure, bioactivity, and resistance mechanism of streptomonomicin, an unusual lasso Peptide from an understudied halophilic actinomycete.</title>
        <authorList>
            <person name="Metelev M."/>
            <person name="Tietz J.I."/>
            <person name="Melby J.O."/>
            <person name="Blair P.M."/>
            <person name="Zhu L."/>
            <person name="Livnat I."/>
            <person name="Severinov K."/>
            <person name="Mitchell D.A."/>
        </authorList>
    </citation>
    <scope>NUCLEOTIDE SEQUENCE [LARGE SCALE GENOMIC DNA]</scope>
    <source>
        <strain evidence="3">YIM 90003</strain>
    </source>
</reference>
<feature type="transmembrane region" description="Helical" evidence="1">
    <location>
        <begin position="20"/>
        <end position="42"/>
    </location>
</feature>
<evidence type="ECO:0000256" key="1">
    <source>
        <dbReference type="SAM" id="Phobius"/>
    </source>
</evidence>
<dbReference type="EMBL" id="JROO01000018">
    <property type="protein sequence ID" value="KIH98880.1"/>
    <property type="molecule type" value="Genomic_DNA"/>
</dbReference>
<feature type="transmembrane region" description="Helical" evidence="1">
    <location>
        <begin position="48"/>
        <end position="72"/>
    </location>
</feature>
<keyword evidence="1" id="KW-0812">Transmembrane</keyword>
<dbReference type="AlphaFoldDB" id="A0A0C2JIY4"/>
<dbReference type="Proteomes" id="UP000031675">
    <property type="component" value="Unassembled WGS sequence"/>
</dbReference>
<keyword evidence="1" id="KW-1133">Transmembrane helix</keyword>
<comment type="caution">
    <text evidence="2">The sequence shown here is derived from an EMBL/GenBank/DDBJ whole genome shotgun (WGS) entry which is preliminary data.</text>
</comment>
<gene>
    <name evidence="2" type="ORF">LP52_10620</name>
</gene>
<protein>
    <submittedName>
        <fullName evidence="2">Uncharacterized protein</fullName>
    </submittedName>
</protein>
<accession>A0A0C2JIY4</accession>
<name>A0A0C2JIY4_9ACTN</name>
<organism evidence="2 3">
    <name type="scientific">Streptomonospora alba</name>
    <dbReference type="NCBI Taxonomy" id="183763"/>
    <lineage>
        <taxon>Bacteria</taxon>
        <taxon>Bacillati</taxon>
        <taxon>Actinomycetota</taxon>
        <taxon>Actinomycetes</taxon>
        <taxon>Streptosporangiales</taxon>
        <taxon>Nocardiopsidaceae</taxon>
        <taxon>Streptomonospora</taxon>
    </lineage>
</organism>
<evidence type="ECO:0000313" key="2">
    <source>
        <dbReference type="EMBL" id="KIH98880.1"/>
    </source>
</evidence>
<keyword evidence="3" id="KW-1185">Reference proteome</keyword>